<name>A0ACB7IRI7_PLECO</name>
<evidence type="ECO:0000313" key="2">
    <source>
        <dbReference type="Proteomes" id="UP000824881"/>
    </source>
</evidence>
<proteinExistence type="predicted"/>
<dbReference type="EMBL" id="WQMT02000008">
    <property type="protein sequence ID" value="KAG9220233.1"/>
    <property type="molecule type" value="Genomic_DNA"/>
</dbReference>
<comment type="caution">
    <text evidence="1">The sequence shown here is derived from an EMBL/GenBank/DDBJ whole genome shotgun (WGS) entry which is preliminary data.</text>
</comment>
<organism evidence="1 2">
    <name type="scientific">Pleurotus cornucopiae</name>
    <name type="common">Cornucopia mushroom</name>
    <dbReference type="NCBI Taxonomy" id="5321"/>
    <lineage>
        <taxon>Eukaryota</taxon>
        <taxon>Fungi</taxon>
        <taxon>Dikarya</taxon>
        <taxon>Basidiomycota</taxon>
        <taxon>Agaricomycotina</taxon>
        <taxon>Agaricomycetes</taxon>
        <taxon>Agaricomycetidae</taxon>
        <taxon>Agaricales</taxon>
        <taxon>Pleurotineae</taxon>
        <taxon>Pleurotaceae</taxon>
        <taxon>Pleurotus</taxon>
    </lineage>
</organism>
<dbReference type="Proteomes" id="UP000824881">
    <property type="component" value="Unassembled WGS sequence"/>
</dbReference>
<sequence>MATNAPLPLFTINPTSVAVATNVKLSEAYVAQLIKDAKTCPFFGFDVESMPSRQVRLVQIASRKTVYVFDINKIDGVSNIPHICAAYIEYVPQASQRLSSPSCETIRDAKALMHSDEVELAGAGELSRLHRMFDLSGATSGLQFSSCVALETLSKVWLGRGLNKDFQPAQEWNGELSDEHYTYAATDAAVGLAIYHSMMTVNILSTARPRLWIFSGYDTCSGETVGLVKDYAPYAATSTQCITSMEGSLAKMQKRLRDADETLPGDDFDTWSEKNMPEAVELCSSLAEAFVAYNKKMSERKR</sequence>
<protein>
    <submittedName>
        <fullName evidence="1">Uncharacterized protein</fullName>
    </submittedName>
</protein>
<reference evidence="1 2" key="1">
    <citation type="journal article" date="2021" name="Appl. Environ. Microbiol.">
        <title>Genetic linkage and physical mapping for an oyster mushroom Pleurotus cornucopiae and QTL analysis for the trait cap color.</title>
        <authorList>
            <person name="Zhang Y."/>
            <person name="Gao W."/>
            <person name="Sonnenberg A."/>
            <person name="Chen Q."/>
            <person name="Zhang J."/>
            <person name="Huang C."/>
        </authorList>
    </citation>
    <scope>NUCLEOTIDE SEQUENCE [LARGE SCALE GENOMIC DNA]</scope>
    <source>
        <strain evidence="1">CCMSSC00406</strain>
    </source>
</reference>
<gene>
    <name evidence="1" type="ORF">CCMSSC00406_0009554</name>
</gene>
<accession>A0ACB7IRI7</accession>
<evidence type="ECO:0000313" key="1">
    <source>
        <dbReference type="EMBL" id="KAG9220233.1"/>
    </source>
</evidence>
<keyword evidence="2" id="KW-1185">Reference proteome</keyword>